<dbReference type="InterPro" id="IPR006575">
    <property type="entry name" value="RWD_dom"/>
</dbReference>
<evidence type="ECO:0000256" key="3">
    <source>
        <dbReference type="ARBA" id="ARBA00022679"/>
    </source>
</evidence>
<dbReference type="Pfam" id="PF12745">
    <property type="entry name" value="HGTP_anticodon2"/>
    <property type="match status" value="1"/>
</dbReference>
<dbReference type="InterPro" id="IPR016255">
    <property type="entry name" value="Gcn2"/>
</dbReference>
<dbReference type="PROSITE" id="PS00107">
    <property type="entry name" value="PROTEIN_KINASE_ATP"/>
    <property type="match status" value="1"/>
</dbReference>
<accession>A0ABP1G664</accession>
<protein>
    <recommendedName>
        <fullName evidence="1">non-specific serine/threonine protein kinase</fullName>
        <ecNumber evidence="1">2.7.11.1</ecNumber>
    </recommendedName>
</protein>
<dbReference type="SUPFAM" id="SSF52954">
    <property type="entry name" value="Class II aaRS ABD-related"/>
    <property type="match status" value="1"/>
</dbReference>
<comment type="caution">
    <text evidence="14">The sequence shown here is derived from an EMBL/GenBank/DDBJ whole genome shotgun (WGS) entry which is preliminary data.</text>
</comment>
<evidence type="ECO:0000256" key="4">
    <source>
        <dbReference type="ARBA" id="ARBA00022741"/>
    </source>
</evidence>
<dbReference type="InterPro" id="IPR008271">
    <property type="entry name" value="Ser/Thr_kinase_AS"/>
</dbReference>
<reference evidence="14 15" key="1">
    <citation type="submission" date="2024-06" db="EMBL/GenBank/DDBJ databases">
        <authorList>
            <person name="Kraege A."/>
            <person name="Thomma B."/>
        </authorList>
    </citation>
    <scope>NUCLEOTIDE SEQUENCE [LARGE SCALE GENOMIC DNA]</scope>
</reference>
<dbReference type="PROSITE" id="PS00108">
    <property type="entry name" value="PROTEIN_KINASE_ST"/>
    <property type="match status" value="1"/>
</dbReference>
<feature type="region of interest" description="Disordered" evidence="11">
    <location>
        <begin position="570"/>
        <end position="646"/>
    </location>
</feature>
<dbReference type="PANTHER" id="PTHR11042">
    <property type="entry name" value="EUKARYOTIC TRANSLATION INITIATION FACTOR 2-ALPHA KINASE EIF2-ALPHA KINASE -RELATED"/>
    <property type="match status" value="1"/>
</dbReference>
<dbReference type="PROSITE" id="PS50908">
    <property type="entry name" value="RWD"/>
    <property type="match status" value="1"/>
</dbReference>
<feature type="compositionally biased region" description="Polar residues" evidence="11">
    <location>
        <begin position="578"/>
        <end position="593"/>
    </location>
</feature>
<evidence type="ECO:0000256" key="9">
    <source>
        <dbReference type="ARBA" id="ARBA00048679"/>
    </source>
</evidence>
<dbReference type="Gene3D" id="3.40.50.800">
    <property type="entry name" value="Anticodon-binding domain"/>
    <property type="match status" value="1"/>
</dbReference>
<comment type="catalytic activity">
    <reaction evidence="9">
        <text>L-seryl-[protein] + ATP = O-phospho-L-seryl-[protein] + ADP + H(+)</text>
        <dbReference type="Rhea" id="RHEA:17989"/>
        <dbReference type="Rhea" id="RHEA-COMP:9863"/>
        <dbReference type="Rhea" id="RHEA-COMP:11604"/>
        <dbReference type="ChEBI" id="CHEBI:15378"/>
        <dbReference type="ChEBI" id="CHEBI:29999"/>
        <dbReference type="ChEBI" id="CHEBI:30616"/>
        <dbReference type="ChEBI" id="CHEBI:83421"/>
        <dbReference type="ChEBI" id="CHEBI:456216"/>
        <dbReference type="EC" id="2.7.11.1"/>
    </reaction>
</comment>
<dbReference type="SUPFAM" id="SSF55681">
    <property type="entry name" value="Class II aaRS and biotin synthetases"/>
    <property type="match status" value="1"/>
</dbReference>
<evidence type="ECO:0000259" key="12">
    <source>
        <dbReference type="PROSITE" id="PS50011"/>
    </source>
</evidence>
<evidence type="ECO:0000256" key="7">
    <source>
        <dbReference type="ARBA" id="ARBA00037982"/>
    </source>
</evidence>
<dbReference type="InterPro" id="IPR016135">
    <property type="entry name" value="UBQ-conjugating_enzyme/RWD"/>
</dbReference>
<dbReference type="PANTHER" id="PTHR11042:SF136">
    <property type="entry name" value="EIF-2-ALPHA KINASE GCN2"/>
    <property type="match status" value="1"/>
</dbReference>
<evidence type="ECO:0000256" key="8">
    <source>
        <dbReference type="ARBA" id="ARBA00047899"/>
    </source>
</evidence>
<feature type="region of interest" description="Disordered" evidence="11">
    <location>
        <begin position="307"/>
        <end position="329"/>
    </location>
</feature>
<keyword evidence="4 10" id="KW-0547">Nucleotide-binding</keyword>
<name>A0ABP1G664_9CHLO</name>
<dbReference type="CDD" id="cd14046">
    <property type="entry name" value="STKc_EIF2AK4_GCN2_rpt2"/>
    <property type="match status" value="1"/>
</dbReference>
<feature type="region of interest" description="Disordered" evidence="11">
    <location>
        <begin position="1"/>
        <end position="20"/>
    </location>
</feature>
<evidence type="ECO:0000256" key="10">
    <source>
        <dbReference type="PROSITE-ProRule" id="PRU10141"/>
    </source>
</evidence>
<dbReference type="SUPFAM" id="SSF54495">
    <property type="entry name" value="UBC-like"/>
    <property type="match status" value="1"/>
</dbReference>
<dbReference type="InterPro" id="IPR041715">
    <property type="entry name" value="HisRS-like_core"/>
</dbReference>
<dbReference type="Gene3D" id="3.10.110.10">
    <property type="entry name" value="Ubiquitin Conjugating Enzyme"/>
    <property type="match status" value="1"/>
</dbReference>
<evidence type="ECO:0000256" key="1">
    <source>
        <dbReference type="ARBA" id="ARBA00012513"/>
    </source>
</evidence>
<dbReference type="Gene3D" id="1.10.510.10">
    <property type="entry name" value="Transferase(Phosphotransferase) domain 1"/>
    <property type="match status" value="1"/>
</dbReference>
<dbReference type="PIRSF" id="PIRSF000660">
    <property type="entry name" value="Ser/Thr_PK_GCN2"/>
    <property type="match status" value="1"/>
</dbReference>
<dbReference type="InterPro" id="IPR024435">
    <property type="entry name" value="HisRS-related_dom"/>
</dbReference>
<feature type="compositionally biased region" description="Polar residues" evidence="11">
    <location>
        <begin position="611"/>
        <end position="629"/>
    </location>
</feature>
<keyword evidence="15" id="KW-1185">Reference proteome</keyword>
<feature type="domain" description="RWD" evidence="13">
    <location>
        <begin position="25"/>
        <end position="139"/>
    </location>
</feature>
<dbReference type="InterPro" id="IPR036621">
    <property type="entry name" value="Anticodon-bd_dom_sf"/>
</dbReference>
<evidence type="ECO:0000259" key="13">
    <source>
        <dbReference type="PROSITE" id="PS50908"/>
    </source>
</evidence>
<comment type="catalytic activity">
    <reaction evidence="8">
        <text>L-threonyl-[protein] + ATP = O-phospho-L-threonyl-[protein] + ADP + H(+)</text>
        <dbReference type="Rhea" id="RHEA:46608"/>
        <dbReference type="Rhea" id="RHEA-COMP:11060"/>
        <dbReference type="Rhea" id="RHEA-COMP:11605"/>
        <dbReference type="ChEBI" id="CHEBI:15378"/>
        <dbReference type="ChEBI" id="CHEBI:30013"/>
        <dbReference type="ChEBI" id="CHEBI:30616"/>
        <dbReference type="ChEBI" id="CHEBI:61977"/>
        <dbReference type="ChEBI" id="CHEBI:456216"/>
        <dbReference type="EC" id="2.7.11.1"/>
    </reaction>
</comment>
<evidence type="ECO:0000256" key="5">
    <source>
        <dbReference type="ARBA" id="ARBA00022777"/>
    </source>
</evidence>
<evidence type="ECO:0000256" key="2">
    <source>
        <dbReference type="ARBA" id="ARBA00022527"/>
    </source>
</evidence>
<proteinExistence type="inferred from homology"/>
<dbReference type="Pfam" id="PF00069">
    <property type="entry name" value="Pkinase"/>
    <property type="match status" value="2"/>
</dbReference>
<feature type="region of interest" description="Disordered" evidence="11">
    <location>
        <begin position="141"/>
        <end position="199"/>
    </location>
</feature>
<feature type="compositionally biased region" description="Basic and acidic residues" evidence="11">
    <location>
        <begin position="1377"/>
        <end position="1395"/>
    </location>
</feature>
<dbReference type="Gene3D" id="3.30.200.20">
    <property type="entry name" value="Phosphorylase Kinase, domain 1"/>
    <property type="match status" value="1"/>
</dbReference>
<dbReference type="SUPFAM" id="SSF56112">
    <property type="entry name" value="Protein kinase-like (PK-like)"/>
    <property type="match status" value="1"/>
</dbReference>
<feature type="domain" description="Protein kinase" evidence="12">
    <location>
        <begin position="455"/>
        <end position="845"/>
    </location>
</feature>
<evidence type="ECO:0000256" key="11">
    <source>
        <dbReference type="SAM" id="MobiDB-lite"/>
    </source>
</evidence>
<dbReference type="Gene3D" id="3.30.930.10">
    <property type="entry name" value="Bira Bifunctional Protein, Domain 2"/>
    <property type="match status" value="1"/>
</dbReference>
<feature type="region of interest" description="Disordered" evidence="11">
    <location>
        <begin position="1362"/>
        <end position="1395"/>
    </location>
</feature>
<keyword evidence="3" id="KW-0808">Transferase</keyword>
<dbReference type="Proteomes" id="UP001497392">
    <property type="component" value="Unassembled WGS sequence"/>
</dbReference>
<keyword evidence="6 10" id="KW-0067">ATP-binding</keyword>
<keyword evidence="2" id="KW-0723">Serine/threonine-protein kinase</keyword>
<feature type="compositionally biased region" description="Basic and acidic residues" evidence="11">
    <location>
        <begin position="631"/>
        <end position="642"/>
    </location>
</feature>
<feature type="binding site" evidence="10">
    <location>
        <position position="485"/>
    </location>
    <ligand>
        <name>ATP</name>
        <dbReference type="ChEBI" id="CHEBI:30616"/>
    </ligand>
</feature>
<organism evidence="14 15">
    <name type="scientific">Coccomyxa viridis</name>
    <dbReference type="NCBI Taxonomy" id="1274662"/>
    <lineage>
        <taxon>Eukaryota</taxon>
        <taxon>Viridiplantae</taxon>
        <taxon>Chlorophyta</taxon>
        <taxon>core chlorophytes</taxon>
        <taxon>Trebouxiophyceae</taxon>
        <taxon>Trebouxiophyceae incertae sedis</taxon>
        <taxon>Coccomyxaceae</taxon>
        <taxon>Coccomyxa</taxon>
    </lineage>
</organism>
<dbReference type="Pfam" id="PF13393">
    <property type="entry name" value="tRNA-synt_His"/>
    <property type="match status" value="1"/>
</dbReference>
<comment type="similarity">
    <text evidence="7">Belongs to the protein kinase superfamily. Ser/Thr protein kinase family. GCN2 subfamily.</text>
</comment>
<dbReference type="PROSITE" id="PS50011">
    <property type="entry name" value="PROTEIN_KINASE_DOM"/>
    <property type="match status" value="1"/>
</dbReference>
<keyword evidence="5" id="KW-0418">Kinase</keyword>
<dbReference type="Pfam" id="PF05773">
    <property type="entry name" value="RWD"/>
    <property type="match status" value="1"/>
</dbReference>
<evidence type="ECO:0000256" key="6">
    <source>
        <dbReference type="ARBA" id="ARBA00022840"/>
    </source>
</evidence>
<evidence type="ECO:0000313" key="14">
    <source>
        <dbReference type="EMBL" id="CAL5227629.1"/>
    </source>
</evidence>
<evidence type="ECO:0000313" key="15">
    <source>
        <dbReference type="Proteomes" id="UP001497392"/>
    </source>
</evidence>
<dbReference type="SMART" id="SM00591">
    <property type="entry name" value="RWD"/>
    <property type="match status" value="1"/>
</dbReference>
<dbReference type="InterPro" id="IPR011009">
    <property type="entry name" value="Kinase-like_dom_sf"/>
</dbReference>
<dbReference type="SMART" id="SM00220">
    <property type="entry name" value="S_TKc"/>
    <property type="match status" value="1"/>
</dbReference>
<gene>
    <name evidence="14" type="primary">g10634</name>
    <name evidence="14" type="ORF">VP750_LOCUS9535</name>
</gene>
<sequence length="1395" mass="151844">MARKKKRNAPGKGDKKLSLSKEAEDELVAIEAIFSTPDEDIDGGNFRKHEDNLGFDLVVVPHPGDAEANFVWADLKIRLVGGYPEQPCIIKVQDTKGLSTPEKHALSKALHHEAAAHAEYGEVCAFNLVDTCQELLRKHNEPKRAATSEEAPPASLWHAMQQRQRPSSSSSEEAEQGTPARDSAWREDGPGDLFDSGYAPGRAATWQLTQPAAATSLHVPVEEQTTQANVRGEQADGGNAMIEDDAAAGPVAVAAASRNRKSLGLVAEGSETSNSMMGSLMLTVRSGITALGRAMAFLPPSLRRTLRDDAGDDSASETANSTDDDASREDLKRDLLLAHTLSLLTQQHGSVPPHALPALATYLTEKGLMPRWVQVILTQQPALFDRAVKKLFSEEIAEAEQSAARRALAADKQEPTAWVLQSFWDRHSSIGPSLAPKPAVAPAVAQGLSRYETDFQELRTLGKGGYGLVVAAVNRLDGRQYAVKKIRMPSAAPAAYSRLMREVSTLARLQHPHVVRYFQAWCEAGSGDLPLDTETEAGSELGDWLGQTSESTQHLTPGLHAASFSIRPKIPGLDPVQEASSEGYKSSAPLNRASSKEEVTDSTAPGMGFWQTHTSQTDTNSKADTSTAPETGRHSRRPEAEPPPRQQMLFIQMEFCPRTLREVLDKGPLNPEDSWQVTRQLLAGLAHIHAQGIIHRDLKPANIFYDARGDMKLGDFGLAKFASAAEAEAHDTFSMQSPSKEQDMTETTGKVGTSFYISPEVAQGWASYDDRVDIFSLGIVAFELWHPFSTGMERVALLKDLQEHGALPAAWEAANPKVAELIRWLTAANPRDRPSAREVLRSELLPPTVGDEQLTDLLRSLPDNAEAYDRLVDSIFNMPVDSLHPDEVPGTPNSFQVSARQAVVETLEQVFARHGAVPMDSNTIGFCPVDAPTDTAGLLSTTGARLAMRYELRAPFAAWLARQAAGSAHNPAILESMRRYEVAWVRRKGVGRALPRAHLQADLDIATLPGSSPSETLLADAEVIRAVSEVMDAYPDWVGDLEVRLGHRALLEAALVNARVPKELRGSALQLLATGLAASPRVSGARSEHWPSIKIALEGLGLPAEAVSACKIWLLQVPGDAEAALHRLQTKLLDVPAGAKRASREVQGAIESLKLVTSHLAAWNLPRYVHVTVEPFLRPHADYFTGVAFQVHVVQPMTGASSLMAVGGRYDGLIKSLWPPSQGQPMGAVGATLNVERLIALAAPQTLRSSGLQASQAEVLVCAKGGGGLLKERKALAAMLWEAGIKTELVHAAAPSQTFQYEWAAARNIHWLVTINAVTFSTTDTVQVKNLERRTEEDVAYTAVAKYLVSVLPRFQQMSRREQVSLSQDEPDEELPEESKQERRYRYGRRNSDRR</sequence>
<dbReference type="InterPro" id="IPR045864">
    <property type="entry name" value="aa-tRNA-synth_II/BPL/LPL"/>
</dbReference>
<dbReference type="EMBL" id="CAXHTA020000017">
    <property type="protein sequence ID" value="CAL5227629.1"/>
    <property type="molecule type" value="Genomic_DNA"/>
</dbReference>
<dbReference type="InterPro" id="IPR000719">
    <property type="entry name" value="Prot_kinase_dom"/>
</dbReference>
<dbReference type="InterPro" id="IPR017441">
    <property type="entry name" value="Protein_kinase_ATP_BS"/>
</dbReference>
<dbReference type="EC" id="2.7.11.1" evidence="1"/>
<dbReference type="InterPro" id="IPR050339">
    <property type="entry name" value="CC_SR_Kinase"/>
</dbReference>